<keyword evidence="11" id="KW-1185">Reference proteome</keyword>
<sequence>MPNPTLWIAFLVSCAGVLFGYGITSIAGVLDTLSDVFALTLLETQFLVFILVAGCFAGAVMAGPLSLRWGRRPTMAVATLASACAYAFLLTAPTLTGLTVARALAGITIGLYSMVIPMYAAETARASQRGAMVALFQLAITGGILLSYGLALWLDASGQWSLVLGAGLAPTALAALGLTVLPESPRWLAARGRHVQASASAMRLGLAGEWRTLPDSPLPATPPAGLLRQGRVPGVLALCSTLFILQNLSGIDAILYYAPRIFGDLGFSSSAAALGATFGLGLTNFIATFASVALVDHLGRRRLWIGGSAAMVVGLAAVIIAAHGDSPWLGLAGLCVYILAFAVSLGPLPYVLMSELFPSALREQGIALASAVSWLFNALIALTFLSIVEAMSLSGAMLLFLGVCLASLLLGIRLLPETRHMPLEAIESRVLAGLPLRELGHPRHAASPADT</sequence>
<gene>
    <name evidence="10" type="ORF">O4H32_10305</name>
</gene>
<feature type="transmembrane region" description="Helical" evidence="8">
    <location>
        <begin position="36"/>
        <end position="62"/>
    </location>
</feature>
<dbReference type="RefSeq" id="WP_269358862.1">
    <property type="nucleotide sequence ID" value="NZ_JAPWHE010000006.1"/>
</dbReference>
<feature type="transmembrane region" description="Helical" evidence="8">
    <location>
        <begin position="393"/>
        <end position="415"/>
    </location>
</feature>
<evidence type="ECO:0000313" key="10">
    <source>
        <dbReference type="EMBL" id="MCZ4330342.1"/>
    </source>
</evidence>
<feature type="transmembrane region" description="Helical" evidence="8">
    <location>
        <begin position="160"/>
        <end position="181"/>
    </location>
</feature>
<dbReference type="InterPro" id="IPR020846">
    <property type="entry name" value="MFS_dom"/>
</dbReference>
<evidence type="ECO:0000256" key="8">
    <source>
        <dbReference type="SAM" id="Phobius"/>
    </source>
</evidence>
<dbReference type="EMBL" id="JAPWHE010000006">
    <property type="protein sequence ID" value="MCZ4330342.1"/>
    <property type="molecule type" value="Genomic_DNA"/>
</dbReference>
<dbReference type="PROSITE" id="PS00217">
    <property type="entry name" value="SUGAR_TRANSPORT_2"/>
    <property type="match status" value="1"/>
</dbReference>
<evidence type="ECO:0000313" key="11">
    <source>
        <dbReference type="Proteomes" id="UP001068379"/>
    </source>
</evidence>
<organism evidence="10 11">
    <name type="scientific">Castellaniella denitrificans</name>
    <dbReference type="NCBI Taxonomy" id="56119"/>
    <lineage>
        <taxon>Bacteria</taxon>
        <taxon>Pseudomonadati</taxon>
        <taxon>Pseudomonadota</taxon>
        <taxon>Betaproteobacteria</taxon>
        <taxon>Burkholderiales</taxon>
        <taxon>Alcaligenaceae</taxon>
        <taxon>Castellaniella</taxon>
    </lineage>
</organism>
<dbReference type="PROSITE" id="PS50850">
    <property type="entry name" value="MFS"/>
    <property type="match status" value="1"/>
</dbReference>
<feature type="transmembrane region" description="Helical" evidence="8">
    <location>
        <begin position="133"/>
        <end position="154"/>
    </location>
</feature>
<reference evidence="10" key="1">
    <citation type="submission" date="2022-12" db="EMBL/GenBank/DDBJ databases">
        <title>Bacterial isolates from different developmental stages of Nematostella vectensis.</title>
        <authorList>
            <person name="Fraune S."/>
        </authorList>
    </citation>
    <scope>NUCLEOTIDE SEQUENCE</scope>
    <source>
        <strain evidence="10">G21619-S1</strain>
    </source>
</reference>
<keyword evidence="5 8" id="KW-1133">Transmembrane helix</keyword>
<evidence type="ECO:0000256" key="1">
    <source>
        <dbReference type="ARBA" id="ARBA00004141"/>
    </source>
</evidence>
<dbReference type="InterPro" id="IPR003663">
    <property type="entry name" value="Sugar/inositol_transpt"/>
</dbReference>
<dbReference type="InterPro" id="IPR005829">
    <property type="entry name" value="Sugar_transporter_CS"/>
</dbReference>
<keyword evidence="3 7" id="KW-0813">Transport</keyword>
<feature type="transmembrane region" description="Helical" evidence="8">
    <location>
        <begin position="74"/>
        <end position="95"/>
    </location>
</feature>
<dbReference type="Proteomes" id="UP001068379">
    <property type="component" value="Unassembled WGS sequence"/>
</dbReference>
<evidence type="ECO:0000256" key="7">
    <source>
        <dbReference type="RuleBase" id="RU003346"/>
    </source>
</evidence>
<feature type="transmembrane region" description="Helical" evidence="8">
    <location>
        <begin position="365"/>
        <end position="387"/>
    </location>
</feature>
<comment type="caution">
    <text evidence="10">The sequence shown here is derived from an EMBL/GenBank/DDBJ whole genome shotgun (WGS) entry which is preliminary data.</text>
</comment>
<dbReference type="InterPro" id="IPR036259">
    <property type="entry name" value="MFS_trans_sf"/>
</dbReference>
<comment type="subcellular location">
    <subcellularLocation>
        <location evidence="1">Membrane</location>
        <topology evidence="1">Multi-pass membrane protein</topology>
    </subcellularLocation>
</comment>
<accession>A0ABT4M4W5</accession>
<feature type="transmembrane region" description="Helical" evidence="8">
    <location>
        <begin position="235"/>
        <end position="258"/>
    </location>
</feature>
<dbReference type="PROSITE" id="PS00216">
    <property type="entry name" value="SUGAR_TRANSPORT_1"/>
    <property type="match status" value="1"/>
</dbReference>
<dbReference type="PANTHER" id="PTHR48020:SF12">
    <property type="entry name" value="PROTON MYO-INOSITOL COTRANSPORTER"/>
    <property type="match status" value="1"/>
</dbReference>
<evidence type="ECO:0000256" key="6">
    <source>
        <dbReference type="ARBA" id="ARBA00023136"/>
    </source>
</evidence>
<dbReference type="NCBIfam" id="TIGR00879">
    <property type="entry name" value="SP"/>
    <property type="match status" value="1"/>
</dbReference>
<dbReference type="InterPro" id="IPR005828">
    <property type="entry name" value="MFS_sugar_transport-like"/>
</dbReference>
<evidence type="ECO:0000259" key="9">
    <source>
        <dbReference type="PROSITE" id="PS50850"/>
    </source>
</evidence>
<dbReference type="PRINTS" id="PR00171">
    <property type="entry name" value="SUGRTRNSPORT"/>
</dbReference>
<evidence type="ECO:0000256" key="2">
    <source>
        <dbReference type="ARBA" id="ARBA00010992"/>
    </source>
</evidence>
<dbReference type="Pfam" id="PF00083">
    <property type="entry name" value="Sugar_tr"/>
    <property type="match status" value="1"/>
</dbReference>
<keyword evidence="4 8" id="KW-0812">Transmembrane</keyword>
<feature type="transmembrane region" description="Helical" evidence="8">
    <location>
        <begin position="328"/>
        <end position="353"/>
    </location>
</feature>
<name>A0ABT4M4W5_9BURK</name>
<dbReference type="PANTHER" id="PTHR48020">
    <property type="entry name" value="PROTON MYO-INOSITOL COTRANSPORTER"/>
    <property type="match status" value="1"/>
</dbReference>
<protein>
    <submittedName>
        <fullName evidence="10">Sugar porter family MFS transporter</fullName>
    </submittedName>
</protein>
<dbReference type="Gene3D" id="1.20.1250.20">
    <property type="entry name" value="MFS general substrate transporter like domains"/>
    <property type="match status" value="2"/>
</dbReference>
<feature type="transmembrane region" description="Helical" evidence="8">
    <location>
        <begin position="270"/>
        <end position="295"/>
    </location>
</feature>
<feature type="transmembrane region" description="Helical" evidence="8">
    <location>
        <begin position="7"/>
        <end position="30"/>
    </location>
</feature>
<evidence type="ECO:0000256" key="5">
    <source>
        <dbReference type="ARBA" id="ARBA00022989"/>
    </source>
</evidence>
<feature type="transmembrane region" description="Helical" evidence="8">
    <location>
        <begin position="101"/>
        <end position="121"/>
    </location>
</feature>
<proteinExistence type="inferred from homology"/>
<dbReference type="InterPro" id="IPR050814">
    <property type="entry name" value="Myo-inositol_Transporter"/>
</dbReference>
<evidence type="ECO:0000256" key="4">
    <source>
        <dbReference type="ARBA" id="ARBA00022692"/>
    </source>
</evidence>
<comment type="similarity">
    <text evidence="2 7">Belongs to the major facilitator superfamily. Sugar transporter (TC 2.A.1.1) family.</text>
</comment>
<evidence type="ECO:0000256" key="3">
    <source>
        <dbReference type="ARBA" id="ARBA00022448"/>
    </source>
</evidence>
<keyword evidence="6 8" id="KW-0472">Membrane</keyword>
<feature type="domain" description="Major facilitator superfamily (MFS) profile" evidence="9">
    <location>
        <begin position="8"/>
        <end position="419"/>
    </location>
</feature>
<dbReference type="SUPFAM" id="SSF103473">
    <property type="entry name" value="MFS general substrate transporter"/>
    <property type="match status" value="1"/>
</dbReference>
<feature type="transmembrane region" description="Helical" evidence="8">
    <location>
        <begin position="302"/>
        <end position="322"/>
    </location>
</feature>